<dbReference type="Proteomes" id="UP000735302">
    <property type="component" value="Unassembled WGS sequence"/>
</dbReference>
<sequence length="324" mass="36206">MELFGQFPVQTEGSGSAVSFQAQTSVSDRTVRATPSKSHRIVRKLPMKTAKIYVVCSSFLLTYPRVISIPCLFCTSRPPIPQSQASIFRSNFSFTGAAVDDIQTFCPSNLVTSIDPYYLQVNNGSCFHFAIYKSKEYDEANQECVEDGGTLAMPKTKSINDYLRDIMLNQYMIRGNIWIGLNDLVKEDVFVWEDGEPMEWDNFADGNGLDNNFVSASVEDCAALDVESSLWHDFQCIASIVTSVTRSNPRKKFICQYTLNSTDDQQKQDAQNLQDVQDALDAQNTQDPQDAKDAPDAQNTQDSQDAEDAPDAQVKDDQEQNTKS</sequence>
<keyword evidence="4" id="KW-1185">Reference proteome</keyword>
<feature type="compositionally biased region" description="Basic and acidic residues" evidence="1">
    <location>
        <begin position="313"/>
        <end position="324"/>
    </location>
</feature>
<dbReference type="InterPro" id="IPR016186">
    <property type="entry name" value="C-type_lectin-like/link_sf"/>
</dbReference>
<dbReference type="PANTHER" id="PTHR22801:SF63">
    <property type="entry name" value="C-TYPE LECTIN DOMAIN-CONTAINING PROTEIN"/>
    <property type="match status" value="1"/>
</dbReference>
<dbReference type="CDD" id="cd00037">
    <property type="entry name" value="CLECT"/>
    <property type="match status" value="1"/>
</dbReference>
<dbReference type="PROSITE" id="PS50041">
    <property type="entry name" value="C_TYPE_LECTIN_2"/>
    <property type="match status" value="1"/>
</dbReference>
<proteinExistence type="predicted"/>
<feature type="domain" description="C-type lectin" evidence="2">
    <location>
        <begin position="122"/>
        <end position="236"/>
    </location>
</feature>
<evidence type="ECO:0000256" key="1">
    <source>
        <dbReference type="SAM" id="MobiDB-lite"/>
    </source>
</evidence>
<dbReference type="Gene3D" id="3.10.100.10">
    <property type="entry name" value="Mannose-Binding Protein A, subunit A"/>
    <property type="match status" value="1"/>
</dbReference>
<accession>A0AAV3Z1D9</accession>
<organism evidence="3 4">
    <name type="scientific">Plakobranchus ocellatus</name>
    <dbReference type="NCBI Taxonomy" id="259542"/>
    <lineage>
        <taxon>Eukaryota</taxon>
        <taxon>Metazoa</taxon>
        <taxon>Spiralia</taxon>
        <taxon>Lophotrochozoa</taxon>
        <taxon>Mollusca</taxon>
        <taxon>Gastropoda</taxon>
        <taxon>Heterobranchia</taxon>
        <taxon>Euthyneura</taxon>
        <taxon>Panpulmonata</taxon>
        <taxon>Sacoglossa</taxon>
        <taxon>Placobranchoidea</taxon>
        <taxon>Plakobranchidae</taxon>
        <taxon>Plakobranchus</taxon>
    </lineage>
</organism>
<reference evidence="3 4" key="1">
    <citation type="journal article" date="2021" name="Elife">
        <title>Chloroplast acquisition without the gene transfer in kleptoplastic sea slugs, Plakobranchus ocellatus.</title>
        <authorList>
            <person name="Maeda T."/>
            <person name="Takahashi S."/>
            <person name="Yoshida T."/>
            <person name="Shimamura S."/>
            <person name="Takaki Y."/>
            <person name="Nagai Y."/>
            <person name="Toyoda A."/>
            <person name="Suzuki Y."/>
            <person name="Arimoto A."/>
            <person name="Ishii H."/>
            <person name="Satoh N."/>
            <person name="Nishiyama T."/>
            <person name="Hasebe M."/>
            <person name="Maruyama T."/>
            <person name="Minagawa J."/>
            <person name="Obokata J."/>
            <person name="Shigenobu S."/>
        </authorList>
    </citation>
    <scope>NUCLEOTIDE SEQUENCE [LARGE SCALE GENOMIC DNA]</scope>
</reference>
<feature type="compositionally biased region" description="Polar residues" evidence="1">
    <location>
        <begin position="266"/>
        <end position="275"/>
    </location>
</feature>
<dbReference type="PANTHER" id="PTHR22801">
    <property type="entry name" value="LITHOSTATHINE"/>
    <property type="match status" value="1"/>
</dbReference>
<gene>
    <name evidence="3" type="ORF">PoB_001614600</name>
</gene>
<evidence type="ECO:0000259" key="2">
    <source>
        <dbReference type="PROSITE" id="PS50041"/>
    </source>
</evidence>
<evidence type="ECO:0000313" key="3">
    <source>
        <dbReference type="EMBL" id="GFN89640.1"/>
    </source>
</evidence>
<dbReference type="SUPFAM" id="SSF56436">
    <property type="entry name" value="C-type lectin-like"/>
    <property type="match status" value="1"/>
</dbReference>
<dbReference type="InterPro" id="IPR050801">
    <property type="entry name" value="Ca-Dep_Lectins_ImmuneDev"/>
</dbReference>
<dbReference type="SMART" id="SM00034">
    <property type="entry name" value="CLECT"/>
    <property type="match status" value="1"/>
</dbReference>
<name>A0AAV3Z1D9_9GAST</name>
<dbReference type="InterPro" id="IPR016187">
    <property type="entry name" value="CTDL_fold"/>
</dbReference>
<protein>
    <submittedName>
        <fullName evidence="3">Collectin-10</fullName>
    </submittedName>
</protein>
<dbReference type="AlphaFoldDB" id="A0AAV3Z1D9"/>
<comment type="caution">
    <text evidence="3">The sequence shown here is derived from an EMBL/GenBank/DDBJ whole genome shotgun (WGS) entry which is preliminary data.</text>
</comment>
<dbReference type="InterPro" id="IPR001304">
    <property type="entry name" value="C-type_lectin-like"/>
</dbReference>
<evidence type="ECO:0000313" key="4">
    <source>
        <dbReference type="Proteomes" id="UP000735302"/>
    </source>
</evidence>
<feature type="region of interest" description="Disordered" evidence="1">
    <location>
        <begin position="266"/>
        <end position="324"/>
    </location>
</feature>
<dbReference type="Pfam" id="PF00059">
    <property type="entry name" value="Lectin_C"/>
    <property type="match status" value="1"/>
</dbReference>
<dbReference type="EMBL" id="BLXT01001944">
    <property type="protein sequence ID" value="GFN89640.1"/>
    <property type="molecule type" value="Genomic_DNA"/>
</dbReference>